<sequence length="996" mass="107470">MPNASESSSADFVDAQVTFLYASQTGNAESISYSMYEEAAKRGFNARWHVLDDHEKFGFNGVRTAVFVVSTTGDGDPPDNSARFWRVLRKATRGKDLAYSHLRYAILGLGDTNYSNFCNTAQRLDKQLLEAGATAFYPKGLADDGTGLEEVVESWIEGLWPALARVAQCAPCEAANATSEAETNVSSEKGTNVSSEKETNVSPDAEMDTASANLAGLTLDNNPSISNTSAPQPLVLDFRAMESLKAISGAPRVPSAVCEISPVDVSAECSAPLAENLACPPWHTALTGVDLGDDDASLVPFLATLQSTTQLTSPEALKRTLLVELSLGGANHVHGSWQAGDSFNIYAPNDEILVKRLLERLTVGAEEAHRPVAIRKRDAAAIELPAHLARFATAPASVFDILMWSCDVCTAPRKQTLRALADHCTEAIDRDRLLFLSSRQGVAVFDELRRQAPTTLDLLYSFPSCLPPVERLLELLPPLAPRSYSICNAPNAAAAAADTWRFAFNVVEYCIQVEGPDATTLPLRRRGVCTPWLERLLYGQRILVAKRRNTSEFRMPAAPDQRPVIMIGPGTGVAPFIGFLEQRAQELTAAGVSPEAAPLMWLFFGCRNRLHDFLFRPQLEQWQSRGTLGRLSTCFSRDSLDGPKYVQHVMAQHEDELMGLLFTQNALLFVCGDAKGMGRDVNDALADMLCRYSLNHPEFFDVLADADTKQLSKIQALQVLMRCSALDGLFAQGPLDIDVLSELLGSLDSTTAPSTLAHYSTFAGDAATNLVADAGDDADEDVDIDLESTDLPDYSGITTESVLFGLRSLDDFERQASIYTEGRAMPDDGTEDSEGATRASAMEIDTGYDCLTGLDLLQDLSDHTPSGSSIGLGSFNEAELSAALEQIYWSSLEMPLPVSSDVATHDGAGLSEAMSTMAAPTPTSTPVSHTMPTHSEPANIHLSSWVSSNGHYGHGNGGITDIPDFAGGVDEQADGSGVEDDEDDEDENPLELEELS</sequence>
<gene>
    <name evidence="1" type="ORF">H4S07_002122</name>
</gene>
<accession>A0ACC1LMK1</accession>
<proteinExistence type="predicted"/>
<evidence type="ECO:0000313" key="2">
    <source>
        <dbReference type="Proteomes" id="UP001140096"/>
    </source>
</evidence>
<comment type="caution">
    <text evidence="1">The sequence shown here is derived from an EMBL/GenBank/DDBJ whole genome shotgun (WGS) entry which is preliminary data.</text>
</comment>
<protein>
    <submittedName>
        <fullName evidence="1">Uncharacterized protein</fullName>
    </submittedName>
</protein>
<name>A0ACC1LMK1_9FUNG</name>
<dbReference type="EMBL" id="JANBUP010000465">
    <property type="protein sequence ID" value="KAJ2811341.1"/>
    <property type="molecule type" value="Genomic_DNA"/>
</dbReference>
<feature type="non-terminal residue" evidence="1">
    <location>
        <position position="996"/>
    </location>
</feature>
<dbReference type="Proteomes" id="UP001140096">
    <property type="component" value="Unassembled WGS sequence"/>
</dbReference>
<evidence type="ECO:0000313" key="1">
    <source>
        <dbReference type="EMBL" id="KAJ2811341.1"/>
    </source>
</evidence>
<organism evidence="1 2">
    <name type="scientific">Coemansia furcata</name>
    <dbReference type="NCBI Taxonomy" id="417177"/>
    <lineage>
        <taxon>Eukaryota</taxon>
        <taxon>Fungi</taxon>
        <taxon>Fungi incertae sedis</taxon>
        <taxon>Zoopagomycota</taxon>
        <taxon>Kickxellomycotina</taxon>
        <taxon>Kickxellomycetes</taxon>
        <taxon>Kickxellales</taxon>
        <taxon>Kickxellaceae</taxon>
        <taxon>Coemansia</taxon>
    </lineage>
</organism>
<reference evidence="1" key="1">
    <citation type="submission" date="2022-07" db="EMBL/GenBank/DDBJ databases">
        <title>Phylogenomic reconstructions and comparative analyses of Kickxellomycotina fungi.</title>
        <authorList>
            <person name="Reynolds N.K."/>
            <person name="Stajich J.E."/>
            <person name="Barry K."/>
            <person name="Grigoriev I.V."/>
            <person name="Crous P."/>
            <person name="Smith M.E."/>
        </authorList>
    </citation>
    <scope>NUCLEOTIDE SEQUENCE</scope>
    <source>
        <strain evidence="1">CBS 102833</strain>
    </source>
</reference>
<keyword evidence="2" id="KW-1185">Reference proteome</keyword>